<keyword evidence="3" id="KW-1185">Reference proteome</keyword>
<reference evidence="2 3" key="1">
    <citation type="journal article" date="2011" name="Int. J. Syst. Evol. Microbiol.">
        <title>Description of Undibacterium oligocarboniphilum sp. nov., isolated from purified water, and Undibacterium pigrum strain CCUG 49012 as the type strain of Undibacterium parvum sp. nov., and emended descriptions of the genus Undibacterium and the species Undibacterium pigrum.</title>
        <authorList>
            <person name="Eder W."/>
            <person name="Wanner G."/>
            <person name="Ludwig W."/>
            <person name="Busse H.J."/>
            <person name="Ziemke-Kageler F."/>
            <person name="Lang E."/>
        </authorList>
    </citation>
    <scope>NUCLEOTIDE SEQUENCE [LARGE SCALE GENOMIC DNA]</scope>
    <source>
        <strain evidence="2 3">DSM 23061</strain>
    </source>
</reference>
<dbReference type="KEGG" id="upv:EJN92_05500"/>
<dbReference type="AlphaFoldDB" id="A0A3Q9BPJ5"/>
<dbReference type="Proteomes" id="UP000275663">
    <property type="component" value="Chromosome"/>
</dbReference>
<gene>
    <name evidence="2" type="ORF">EJN92_05500</name>
</gene>
<name>A0A3Q9BPJ5_9BURK</name>
<keyword evidence="1" id="KW-0472">Membrane</keyword>
<dbReference type="InterPro" id="IPR007813">
    <property type="entry name" value="PilN"/>
</dbReference>
<protein>
    <submittedName>
        <fullName evidence="2">MSHA biogenesis protein MshI</fullName>
    </submittedName>
</protein>
<dbReference type="RefSeq" id="WP_126126888.1">
    <property type="nucleotide sequence ID" value="NZ_CP034464.1"/>
</dbReference>
<organism evidence="2 3">
    <name type="scientific">Undibacterium parvum</name>
    <dbReference type="NCBI Taxonomy" id="401471"/>
    <lineage>
        <taxon>Bacteria</taxon>
        <taxon>Pseudomonadati</taxon>
        <taxon>Pseudomonadota</taxon>
        <taxon>Betaproteobacteria</taxon>
        <taxon>Burkholderiales</taxon>
        <taxon>Oxalobacteraceae</taxon>
        <taxon>Undibacterium</taxon>
    </lineage>
</organism>
<evidence type="ECO:0000313" key="3">
    <source>
        <dbReference type="Proteomes" id="UP000275663"/>
    </source>
</evidence>
<accession>A0A3Q9BPJ5</accession>
<keyword evidence="1" id="KW-1133">Transmembrane helix</keyword>
<feature type="transmembrane region" description="Helical" evidence="1">
    <location>
        <begin position="21"/>
        <end position="42"/>
    </location>
</feature>
<evidence type="ECO:0000313" key="2">
    <source>
        <dbReference type="EMBL" id="AZP11500.1"/>
    </source>
</evidence>
<dbReference type="Pfam" id="PF05137">
    <property type="entry name" value="PilN"/>
    <property type="match status" value="1"/>
</dbReference>
<proteinExistence type="predicted"/>
<sequence>MSQQINLYNPIFLKTKKALSALALLQSFGLITLGSLGVALYVSLQASDLQRSADTVSAQLRAVETQVSVLRVQNSGQEKNPSLEAALAKTEAEIKAKQQITDVLQHRDFGNTQGYSSYMTAFARQIPSGLWLTGFTILGGGSEIALQGRTLKPELVALYVSQLKRESVMQGKGFSALKMELPIEIKASAADQLNPGKAKHLPAYLEFDLRSSFAQDKADLAGVKLK</sequence>
<dbReference type="OrthoDB" id="5405677at2"/>
<keyword evidence="1" id="KW-0812">Transmembrane</keyword>
<evidence type="ECO:0000256" key="1">
    <source>
        <dbReference type="SAM" id="Phobius"/>
    </source>
</evidence>
<dbReference type="EMBL" id="CP034464">
    <property type="protein sequence ID" value="AZP11500.1"/>
    <property type="molecule type" value="Genomic_DNA"/>
</dbReference>